<dbReference type="EMBL" id="SCLX01000020">
    <property type="protein sequence ID" value="RXF57966.1"/>
    <property type="molecule type" value="Genomic_DNA"/>
</dbReference>
<sequence>MKKKMTLSVIAVVTVLVAVIGGMFFYNNQTTVPKNWVNRTLTVDNTENRLSNWFDLYFTKNHAILVAKNSNNSEQKKTKLNKEILQAYSTKKNNPPQTGVKADLGRVDTTESKNGYTIRTKKVVFIFTKMSDGSYRSQDGTVWQFSPKE</sequence>
<dbReference type="Proteomes" id="UP001434419">
    <property type="component" value="Unassembled WGS sequence"/>
</dbReference>
<evidence type="ECO:0000313" key="4">
    <source>
        <dbReference type="Proteomes" id="UP000289808"/>
    </source>
</evidence>
<reference evidence="3 4" key="1">
    <citation type="submission" date="2019-01" db="EMBL/GenBank/DDBJ databases">
        <title>The genome sequence of Lactobacillus crispatus L49.</title>
        <authorList>
            <person name="Zhong J."/>
            <person name="Zhang J."/>
        </authorList>
    </citation>
    <scope>NUCLEOTIDE SEQUENCE [LARGE SCALE GENOMIC DNA]</scope>
    <source>
        <strain evidence="3 4">L49</strain>
    </source>
</reference>
<dbReference type="Proteomes" id="UP000289808">
    <property type="component" value="Unassembled WGS sequence"/>
</dbReference>
<evidence type="ECO:0000256" key="1">
    <source>
        <dbReference type="SAM" id="Phobius"/>
    </source>
</evidence>
<organism evidence="3 4">
    <name type="scientific">Lactobacillus crispatus</name>
    <dbReference type="NCBI Taxonomy" id="47770"/>
    <lineage>
        <taxon>Bacteria</taxon>
        <taxon>Bacillati</taxon>
        <taxon>Bacillota</taxon>
        <taxon>Bacilli</taxon>
        <taxon>Lactobacillales</taxon>
        <taxon>Lactobacillaceae</taxon>
        <taxon>Lactobacillus</taxon>
    </lineage>
</organism>
<accession>A0A135Z8Z7</accession>
<keyword evidence="1" id="KW-1133">Transmembrane helix</keyword>
<comment type="caution">
    <text evidence="3">The sequence shown here is derived from an EMBL/GenBank/DDBJ whole genome shotgun (WGS) entry which is preliminary data.</text>
</comment>
<keyword evidence="5" id="KW-1185">Reference proteome</keyword>
<gene>
    <name evidence="2" type="ORF">ABVC42_09820</name>
    <name evidence="3" type="ORF">ERD32_04820</name>
</gene>
<evidence type="ECO:0000313" key="2">
    <source>
        <dbReference type="EMBL" id="MES5150199.1"/>
    </source>
</evidence>
<dbReference type="RefSeq" id="WP_005720062.1">
    <property type="nucleotide sequence ID" value="NZ_CP033426.1"/>
</dbReference>
<evidence type="ECO:0000313" key="3">
    <source>
        <dbReference type="EMBL" id="RXF57966.1"/>
    </source>
</evidence>
<proteinExistence type="predicted"/>
<dbReference type="AlphaFoldDB" id="A0A135Z8Z7"/>
<keyword evidence="1" id="KW-0472">Membrane</keyword>
<name>A0A135Z8Z7_9LACO</name>
<keyword evidence="1" id="KW-0812">Transmembrane</keyword>
<feature type="transmembrane region" description="Helical" evidence="1">
    <location>
        <begin position="7"/>
        <end position="26"/>
    </location>
</feature>
<evidence type="ECO:0000313" key="5">
    <source>
        <dbReference type="Proteomes" id="UP001434419"/>
    </source>
</evidence>
<protein>
    <submittedName>
        <fullName evidence="3">Uncharacterized protein</fullName>
    </submittedName>
</protein>
<reference evidence="2" key="2">
    <citation type="submission" date="2024-06" db="EMBL/GenBank/DDBJ databases">
        <title>Vaginal Lactobacillus fatty acid response mechanisms reveal a metabolite-targeted strategy for bacterial vaginosis treatment.</title>
        <authorList>
            <person name="Zhu M."/>
            <person name="Blainey P.C."/>
            <person name="Bloom S.M."/>
            <person name="Kwon D.S."/>
        </authorList>
    </citation>
    <scope>NUCLEOTIDE SEQUENCE</scope>
    <source>
        <strain evidence="2">194_F1_1</strain>
    </source>
</reference>
<dbReference type="EMBL" id="JBETVU010000012">
    <property type="protein sequence ID" value="MES5150199.1"/>
    <property type="molecule type" value="Genomic_DNA"/>
</dbReference>